<organism evidence="1 2">
    <name type="scientific">Telmatospirillum siberiense</name>
    <dbReference type="NCBI Taxonomy" id="382514"/>
    <lineage>
        <taxon>Bacteria</taxon>
        <taxon>Pseudomonadati</taxon>
        <taxon>Pseudomonadota</taxon>
        <taxon>Alphaproteobacteria</taxon>
        <taxon>Rhodospirillales</taxon>
        <taxon>Rhodospirillaceae</taxon>
        <taxon>Telmatospirillum</taxon>
    </lineage>
</organism>
<comment type="caution">
    <text evidence="1">The sequence shown here is derived from an EMBL/GenBank/DDBJ whole genome shotgun (WGS) entry which is preliminary data.</text>
</comment>
<reference evidence="2" key="1">
    <citation type="submission" date="2017-12" db="EMBL/GenBank/DDBJ databases">
        <title>Draft genome sequence of Telmatospirillum siberiense 26-4b1T, an acidotolerant peatland alphaproteobacterium potentially involved in sulfur cycling.</title>
        <authorList>
            <person name="Hausmann B."/>
            <person name="Pjevac P."/>
            <person name="Schreck K."/>
            <person name="Herbold C.W."/>
            <person name="Daims H."/>
            <person name="Wagner M."/>
            <person name="Pester M."/>
            <person name="Loy A."/>
        </authorList>
    </citation>
    <scope>NUCLEOTIDE SEQUENCE [LARGE SCALE GENOMIC DNA]</scope>
    <source>
        <strain evidence="2">26-4b1</strain>
    </source>
</reference>
<proteinExistence type="predicted"/>
<dbReference type="AlphaFoldDB" id="A0A2N3PYR5"/>
<evidence type="ECO:0000313" key="2">
    <source>
        <dbReference type="Proteomes" id="UP000233293"/>
    </source>
</evidence>
<protein>
    <recommendedName>
        <fullName evidence="3">PAS domain-containing protein</fullName>
    </recommendedName>
</protein>
<evidence type="ECO:0000313" key="1">
    <source>
        <dbReference type="EMBL" id="PKU25529.1"/>
    </source>
</evidence>
<evidence type="ECO:0008006" key="3">
    <source>
        <dbReference type="Google" id="ProtNLM"/>
    </source>
</evidence>
<keyword evidence="2" id="KW-1185">Reference proteome</keyword>
<sequence>MLIHGDGIVSWGNQAFSQQFGIRPAKVKSLKVRELLWCLGIQDPLAGMIAEGVTFDHWEIPPLNAALSALYLRQVRLFDEEESGKKYILMISDSPEIPVFDDSTDEGGTC</sequence>
<dbReference type="EMBL" id="PIUM01000004">
    <property type="protein sequence ID" value="PKU25529.1"/>
    <property type="molecule type" value="Genomic_DNA"/>
</dbReference>
<gene>
    <name evidence="1" type="ORF">CWS72_05540</name>
</gene>
<name>A0A2N3PYR5_9PROT</name>
<accession>A0A2N3PYR5</accession>
<dbReference type="Proteomes" id="UP000233293">
    <property type="component" value="Unassembled WGS sequence"/>
</dbReference>